<accession>A0A1G2G0M2</accession>
<dbReference type="Proteomes" id="UP000177785">
    <property type="component" value="Unassembled WGS sequence"/>
</dbReference>
<keyword evidence="1" id="KW-1133">Transmembrane helix</keyword>
<dbReference type="GO" id="GO:0016020">
    <property type="term" value="C:membrane"/>
    <property type="evidence" value="ECO:0007669"/>
    <property type="project" value="InterPro"/>
</dbReference>
<name>A0A1G2G0M2_9BACT</name>
<dbReference type="EMBL" id="MHNL01000035">
    <property type="protein sequence ID" value="OGZ43371.1"/>
    <property type="molecule type" value="Genomic_DNA"/>
</dbReference>
<evidence type="ECO:0000259" key="2">
    <source>
        <dbReference type="Pfam" id="PF00892"/>
    </source>
</evidence>
<proteinExistence type="predicted"/>
<feature type="transmembrane region" description="Helical" evidence="1">
    <location>
        <begin position="6"/>
        <end position="22"/>
    </location>
</feature>
<feature type="transmembrane region" description="Helical" evidence="1">
    <location>
        <begin position="34"/>
        <end position="53"/>
    </location>
</feature>
<dbReference type="PANTHER" id="PTHR22911">
    <property type="entry name" value="ACYL-MALONYL CONDENSING ENZYME-RELATED"/>
    <property type="match status" value="1"/>
</dbReference>
<evidence type="ECO:0000313" key="3">
    <source>
        <dbReference type="EMBL" id="OGZ43371.1"/>
    </source>
</evidence>
<reference evidence="3 4" key="1">
    <citation type="journal article" date="2016" name="Nat. Commun.">
        <title>Thousands of microbial genomes shed light on interconnected biogeochemical processes in an aquifer system.</title>
        <authorList>
            <person name="Anantharaman K."/>
            <person name="Brown C.T."/>
            <person name="Hug L.A."/>
            <person name="Sharon I."/>
            <person name="Castelle C.J."/>
            <person name="Probst A.J."/>
            <person name="Thomas B.C."/>
            <person name="Singh A."/>
            <person name="Wilkins M.J."/>
            <person name="Karaoz U."/>
            <person name="Brodie E.L."/>
            <person name="Williams K.H."/>
            <person name="Hubbard S.S."/>
            <person name="Banfield J.F."/>
        </authorList>
    </citation>
    <scope>NUCLEOTIDE SEQUENCE [LARGE SCALE GENOMIC DNA]</scope>
</reference>
<feature type="transmembrane region" description="Helical" evidence="1">
    <location>
        <begin position="123"/>
        <end position="142"/>
    </location>
</feature>
<dbReference type="InterPro" id="IPR037185">
    <property type="entry name" value="EmrE-like"/>
</dbReference>
<evidence type="ECO:0000256" key="1">
    <source>
        <dbReference type="SAM" id="Phobius"/>
    </source>
</evidence>
<feature type="transmembrane region" description="Helical" evidence="1">
    <location>
        <begin position="65"/>
        <end position="87"/>
    </location>
</feature>
<protein>
    <recommendedName>
        <fullName evidence="2">EamA domain-containing protein</fullName>
    </recommendedName>
</protein>
<feature type="domain" description="EamA" evidence="2">
    <location>
        <begin position="4"/>
        <end position="140"/>
    </location>
</feature>
<dbReference type="PANTHER" id="PTHR22911:SF137">
    <property type="entry name" value="SOLUTE CARRIER FAMILY 35 MEMBER G2-RELATED"/>
    <property type="match status" value="1"/>
</dbReference>
<comment type="caution">
    <text evidence="3">The sequence shown here is derived from an EMBL/GenBank/DDBJ whole genome shotgun (WGS) entry which is preliminary data.</text>
</comment>
<dbReference type="AlphaFoldDB" id="A0A1G2G0M2"/>
<keyword evidence="1" id="KW-0472">Membrane</keyword>
<organism evidence="3 4">
    <name type="scientific">Candidatus Ryanbacteria bacterium RIFCSPHIGHO2_01_FULL_48_27</name>
    <dbReference type="NCBI Taxonomy" id="1802115"/>
    <lineage>
        <taxon>Bacteria</taxon>
        <taxon>Candidatus Ryaniibacteriota</taxon>
    </lineage>
</organism>
<sequence>MNDIGIFYALMTAVTWGLVYAIDEKILINVSPSALLFANALIMAIVILPVFYFDSYGIKDLLNSGRLNLTLIVITAALGAFANFFIFSAIKALGAPTATVIEITYPVFVVLFGFLLFRAHLNIMFFLGAVFIFIGSFIIIRLA</sequence>
<dbReference type="InterPro" id="IPR000620">
    <property type="entry name" value="EamA_dom"/>
</dbReference>
<dbReference type="Pfam" id="PF00892">
    <property type="entry name" value="EamA"/>
    <property type="match status" value="1"/>
</dbReference>
<dbReference type="SUPFAM" id="SSF103481">
    <property type="entry name" value="Multidrug resistance efflux transporter EmrE"/>
    <property type="match status" value="1"/>
</dbReference>
<feature type="transmembrane region" description="Helical" evidence="1">
    <location>
        <begin position="99"/>
        <end position="117"/>
    </location>
</feature>
<gene>
    <name evidence="3" type="ORF">A2756_05125</name>
</gene>
<evidence type="ECO:0000313" key="4">
    <source>
        <dbReference type="Proteomes" id="UP000177785"/>
    </source>
</evidence>
<keyword evidence="1" id="KW-0812">Transmembrane</keyword>